<keyword evidence="2" id="KW-0732">Signal</keyword>
<feature type="signal peptide" evidence="2">
    <location>
        <begin position="1"/>
        <end position="18"/>
    </location>
</feature>
<dbReference type="STRING" id="1280954.HPO_00745"/>
<sequence>MKSFYALFALTLAASAAACKPSPQAESVSAGTPEAAASHSPAVGAAAQTPPAGEPDTADTLALTPFEPTTVEIYCRFQRQAENGELGGALFITEIAGVPAPAAIGLDGQAVGLEEVSKTEQEGAAIWTYRNAERPVEVQLTLTETDEGFEYRAYEGTIRIVDPVQGEIIPIEGTCGV</sequence>
<dbReference type="PROSITE" id="PS51257">
    <property type="entry name" value="PROKAR_LIPOPROTEIN"/>
    <property type="match status" value="1"/>
</dbReference>
<dbReference type="EMBL" id="ARYM01000001">
    <property type="protein sequence ID" value="KDA00512.1"/>
    <property type="molecule type" value="Genomic_DNA"/>
</dbReference>
<keyword evidence="3" id="KW-0449">Lipoprotein</keyword>
<protein>
    <submittedName>
        <fullName evidence="3">Putative lipoprotein</fullName>
    </submittedName>
</protein>
<reference evidence="3 4" key="1">
    <citation type="journal article" date="2014" name="Antonie Van Leeuwenhoek">
        <title>Hyphomonas beringensis sp. nov. and Hyphomonas chukchiensis sp. nov., isolated from surface seawater of the Bering Sea and Chukchi Sea.</title>
        <authorList>
            <person name="Li C."/>
            <person name="Lai Q."/>
            <person name="Li G."/>
            <person name="Dong C."/>
            <person name="Wang J."/>
            <person name="Liao Y."/>
            <person name="Shao Z."/>
        </authorList>
    </citation>
    <scope>NUCLEOTIDE SEQUENCE [LARGE SCALE GENOMIC DNA]</scope>
    <source>
        <strain evidence="3 4">PS728</strain>
    </source>
</reference>
<dbReference type="Proteomes" id="UP000027100">
    <property type="component" value="Unassembled WGS sequence"/>
</dbReference>
<gene>
    <name evidence="3" type="ORF">HPO_00745</name>
</gene>
<organism evidence="3 4">
    <name type="scientific">Hyphomonas polymorpha PS728</name>
    <dbReference type="NCBI Taxonomy" id="1280954"/>
    <lineage>
        <taxon>Bacteria</taxon>
        <taxon>Pseudomonadati</taxon>
        <taxon>Pseudomonadota</taxon>
        <taxon>Alphaproteobacteria</taxon>
        <taxon>Hyphomonadales</taxon>
        <taxon>Hyphomonadaceae</taxon>
        <taxon>Hyphomonas</taxon>
    </lineage>
</organism>
<accession>A0A062VLE2</accession>
<dbReference type="eggNOG" id="ENOG503139X">
    <property type="taxonomic scope" value="Bacteria"/>
</dbReference>
<dbReference type="RefSeq" id="WP_051612125.1">
    <property type="nucleotide sequence ID" value="NZ_ARYM01000001.1"/>
</dbReference>
<name>A0A062VLE2_9PROT</name>
<dbReference type="AlphaFoldDB" id="A0A062VLE2"/>
<keyword evidence="4" id="KW-1185">Reference proteome</keyword>
<dbReference type="PATRIC" id="fig|1280954.3.peg.154"/>
<evidence type="ECO:0000256" key="1">
    <source>
        <dbReference type="SAM" id="MobiDB-lite"/>
    </source>
</evidence>
<dbReference type="OrthoDB" id="7620638at2"/>
<feature type="chain" id="PRO_5001619213" evidence="2">
    <location>
        <begin position="19"/>
        <end position="177"/>
    </location>
</feature>
<evidence type="ECO:0000313" key="4">
    <source>
        <dbReference type="Proteomes" id="UP000027100"/>
    </source>
</evidence>
<proteinExistence type="predicted"/>
<comment type="caution">
    <text evidence="3">The sequence shown here is derived from an EMBL/GenBank/DDBJ whole genome shotgun (WGS) entry which is preliminary data.</text>
</comment>
<evidence type="ECO:0000313" key="3">
    <source>
        <dbReference type="EMBL" id="KDA00512.1"/>
    </source>
</evidence>
<feature type="region of interest" description="Disordered" evidence="1">
    <location>
        <begin position="23"/>
        <end position="61"/>
    </location>
</feature>
<feature type="compositionally biased region" description="Low complexity" evidence="1">
    <location>
        <begin position="35"/>
        <end position="47"/>
    </location>
</feature>
<evidence type="ECO:0000256" key="2">
    <source>
        <dbReference type="SAM" id="SignalP"/>
    </source>
</evidence>